<reference evidence="7 8" key="1">
    <citation type="submission" date="2024-04" db="EMBL/GenBank/DDBJ databases">
        <authorList>
            <person name="Rising A."/>
            <person name="Reimegard J."/>
            <person name="Sonavane S."/>
            <person name="Akerstrom W."/>
            <person name="Nylinder S."/>
            <person name="Hedman E."/>
            <person name="Kallberg Y."/>
        </authorList>
    </citation>
    <scope>NUCLEOTIDE SEQUENCE [LARGE SCALE GENOMIC DNA]</scope>
</reference>
<dbReference type="PANTHER" id="PTHR12626:SF0">
    <property type="entry name" value="PROGRAMMED CELL DEATH PROTEIN 4"/>
    <property type="match status" value="1"/>
</dbReference>
<name>A0AAV2A8F0_9ARAC</name>
<evidence type="ECO:0000256" key="2">
    <source>
        <dbReference type="ARBA" id="ARBA00005497"/>
    </source>
</evidence>
<dbReference type="AlphaFoldDB" id="A0AAV2A8F0"/>
<accession>A0AAV2A8F0</accession>
<keyword evidence="3" id="KW-0963">Cytoplasm</keyword>
<evidence type="ECO:0000259" key="6">
    <source>
        <dbReference type="PROSITE" id="PS51366"/>
    </source>
</evidence>
<sequence>MHLLLKEYLCSGDSVEACRCIQELEVPHFHHELVYEALIMVIEDIRESSMDLMCSLFKVLASSVIVTPDQMTRGTQTICF</sequence>
<keyword evidence="5" id="KW-0539">Nucleus</keyword>
<proteinExistence type="inferred from homology"/>
<evidence type="ECO:0000313" key="8">
    <source>
        <dbReference type="Proteomes" id="UP001497382"/>
    </source>
</evidence>
<feature type="domain" description="MI" evidence="6">
    <location>
        <begin position="1"/>
        <end position="80"/>
    </location>
</feature>
<dbReference type="GO" id="GO:0005829">
    <property type="term" value="C:cytosol"/>
    <property type="evidence" value="ECO:0007669"/>
    <property type="project" value="TreeGrafter"/>
</dbReference>
<dbReference type="Pfam" id="PF02847">
    <property type="entry name" value="MA3"/>
    <property type="match status" value="1"/>
</dbReference>
<evidence type="ECO:0000256" key="1">
    <source>
        <dbReference type="ARBA" id="ARBA00004496"/>
    </source>
</evidence>
<dbReference type="PROSITE" id="PS51366">
    <property type="entry name" value="MI"/>
    <property type="match status" value="1"/>
</dbReference>
<dbReference type="EMBL" id="CAXIEN010000119">
    <property type="protein sequence ID" value="CAL1279199.1"/>
    <property type="molecule type" value="Genomic_DNA"/>
</dbReference>
<comment type="similarity">
    <text evidence="2">Belongs to the PDCD4 family.</text>
</comment>
<keyword evidence="4" id="KW-0677">Repeat</keyword>
<evidence type="ECO:0000256" key="3">
    <source>
        <dbReference type="ARBA" id="ARBA00022490"/>
    </source>
</evidence>
<organism evidence="7 8">
    <name type="scientific">Larinioides sclopetarius</name>
    <dbReference type="NCBI Taxonomy" id="280406"/>
    <lineage>
        <taxon>Eukaryota</taxon>
        <taxon>Metazoa</taxon>
        <taxon>Ecdysozoa</taxon>
        <taxon>Arthropoda</taxon>
        <taxon>Chelicerata</taxon>
        <taxon>Arachnida</taxon>
        <taxon>Araneae</taxon>
        <taxon>Araneomorphae</taxon>
        <taxon>Entelegynae</taxon>
        <taxon>Araneoidea</taxon>
        <taxon>Araneidae</taxon>
        <taxon>Larinioides</taxon>
    </lineage>
</organism>
<dbReference type="InterPro" id="IPR003891">
    <property type="entry name" value="Initiation_fac_eIF4g_MI"/>
</dbReference>
<dbReference type="Gene3D" id="1.25.40.180">
    <property type="match status" value="1"/>
</dbReference>
<protein>
    <recommendedName>
        <fullName evidence="6">MI domain-containing protein</fullName>
    </recommendedName>
</protein>
<dbReference type="Proteomes" id="UP001497382">
    <property type="component" value="Unassembled WGS sequence"/>
</dbReference>
<comment type="caution">
    <text evidence="7">The sequence shown here is derived from an EMBL/GenBank/DDBJ whole genome shotgun (WGS) entry which is preliminary data.</text>
</comment>
<keyword evidence="8" id="KW-1185">Reference proteome</keyword>
<dbReference type="GO" id="GO:0005634">
    <property type="term" value="C:nucleus"/>
    <property type="evidence" value="ECO:0007669"/>
    <property type="project" value="TreeGrafter"/>
</dbReference>
<evidence type="ECO:0000256" key="4">
    <source>
        <dbReference type="ARBA" id="ARBA00022737"/>
    </source>
</evidence>
<dbReference type="InterPro" id="IPR016024">
    <property type="entry name" value="ARM-type_fold"/>
</dbReference>
<dbReference type="InterPro" id="IPR039778">
    <property type="entry name" value="PDCD4"/>
</dbReference>
<comment type="subcellular location">
    <subcellularLocation>
        <location evidence="1">Cytoplasm</location>
    </subcellularLocation>
</comment>
<dbReference type="GO" id="GO:0045892">
    <property type="term" value="P:negative regulation of DNA-templated transcription"/>
    <property type="evidence" value="ECO:0007669"/>
    <property type="project" value="InterPro"/>
</dbReference>
<gene>
    <name evidence="7" type="ORF">LARSCL_LOCUS10210</name>
</gene>
<dbReference type="PANTHER" id="PTHR12626">
    <property type="entry name" value="PROGRAMMED CELL DEATH 4"/>
    <property type="match status" value="1"/>
</dbReference>
<evidence type="ECO:0000313" key="7">
    <source>
        <dbReference type="EMBL" id="CAL1279199.1"/>
    </source>
</evidence>
<dbReference type="SUPFAM" id="SSF48371">
    <property type="entry name" value="ARM repeat"/>
    <property type="match status" value="1"/>
</dbReference>
<evidence type="ECO:0000256" key="5">
    <source>
        <dbReference type="ARBA" id="ARBA00023242"/>
    </source>
</evidence>